<dbReference type="InterPro" id="IPR016181">
    <property type="entry name" value="Acyl_CoA_acyltransferase"/>
</dbReference>
<dbReference type="PANTHER" id="PTHR43877">
    <property type="entry name" value="AMINOALKYLPHOSPHONATE N-ACETYLTRANSFERASE-RELATED-RELATED"/>
    <property type="match status" value="1"/>
</dbReference>
<dbReference type="InterPro" id="IPR050832">
    <property type="entry name" value="Bact_Acetyltransf"/>
</dbReference>
<dbReference type="SUPFAM" id="SSF55729">
    <property type="entry name" value="Acyl-CoA N-acyltransferases (Nat)"/>
    <property type="match status" value="1"/>
</dbReference>
<dbReference type="Gene3D" id="3.40.630.30">
    <property type="match status" value="1"/>
</dbReference>
<evidence type="ECO:0000259" key="3">
    <source>
        <dbReference type="PROSITE" id="PS51186"/>
    </source>
</evidence>
<evidence type="ECO:0000256" key="1">
    <source>
        <dbReference type="ARBA" id="ARBA00022679"/>
    </source>
</evidence>
<accession>A0A917G7Y0</accession>
<reference evidence="4" key="2">
    <citation type="submission" date="2020-09" db="EMBL/GenBank/DDBJ databases">
        <authorList>
            <person name="Sun Q."/>
            <person name="Zhou Y."/>
        </authorList>
    </citation>
    <scope>NUCLEOTIDE SEQUENCE</scope>
    <source>
        <strain evidence="4">CGMCC 1.15760</strain>
    </source>
</reference>
<dbReference type="Proteomes" id="UP000616608">
    <property type="component" value="Unassembled WGS sequence"/>
</dbReference>
<keyword evidence="1" id="KW-0808">Transferase</keyword>
<reference evidence="4" key="1">
    <citation type="journal article" date="2014" name="Int. J. Syst. Evol. Microbiol.">
        <title>Complete genome sequence of Corynebacterium casei LMG S-19264T (=DSM 44701T), isolated from a smear-ripened cheese.</title>
        <authorList>
            <consortium name="US DOE Joint Genome Institute (JGI-PGF)"/>
            <person name="Walter F."/>
            <person name="Albersmeier A."/>
            <person name="Kalinowski J."/>
            <person name="Ruckert C."/>
        </authorList>
    </citation>
    <scope>NUCLEOTIDE SEQUENCE</scope>
    <source>
        <strain evidence="4">CGMCC 1.15760</strain>
    </source>
</reference>
<keyword evidence="5" id="KW-1185">Reference proteome</keyword>
<organism evidence="4 5">
    <name type="scientific">Lysinibacillus alkalisoli</name>
    <dbReference type="NCBI Taxonomy" id="1911548"/>
    <lineage>
        <taxon>Bacteria</taxon>
        <taxon>Bacillati</taxon>
        <taxon>Bacillota</taxon>
        <taxon>Bacilli</taxon>
        <taxon>Bacillales</taxon>
        <taxon>Bacillaceae</taxon>
        <taxon>Lysinibacillus</taxon>
    </lineage>
</organism>
<name>A0A917G7Y0_9BACI</name>
<dbReference type="CDD" id="cd04301">
    <property type="entry name" value="NAT_SF"/>
    <property type="match status" value="1"/>
</dbReference>
<gene>
    <name evidence="4" type="ORF">GCM10007425_21890</name>
</gene>
<evidence type="ECO:0000313" key="4">
    <source>
        <dbReference type="EMBL" id="GGG26922.1"/>
    </source>
</evidence>
<keyword evidence="2" id="KW-0012">Acyltransferase</keyword>
<feature type="domain" description="N-acetyltransferase" evidence="3">
    <location>
        <begin position="4"/>
        <end position="166"/>
    </location>
</feature>
<sequence length="168" mass="19347">MTTITIDVLQACEREQAKELLVESYQQYETNYTNKAYFANYLQEIKQSLYQDKVACVFIAKCQGELLGIVQLYHSSQDAYDWHGITIQAPIIRLLAVHPKARGNGIAKQLIKHSMTYSSALGAKAVYLHTTDMMADAIRLYEKIGFVRDANYELNKEDFLIKCYRYDL</sequence>
<dbReference type="GO" id="GO:0016747">
    <property type="term" value="F:acyltransferase activity, transferring groups other than amino-acyl groups"/>
    <property type="evidence" value="ECO:0007669"/>
    <property type="project" value="InterPro"/>
</dbReference>
<protein>
    <recommendedName>
        <fullName evidence="3">N-acetyltransferase domain-containing protein</fullName>
    </recommendedName>
</protein>
<dbReference type="InterPro" id="IPR000182">
    <property type="entry name" value="GNAT_dom"/>
</dbReference>
<dbReference type="PANTHER" id="PTHR43877:SF2">
    <property type="entry name" value="AMINOALKYLPHOSPHONATE N-ACETYLTRANSFERASE-RELATED"/>
    <property type="match status" value="1"/>
</dbReference>
<proteinExistence type="predicted"/>
<dbReference type="PROSITE" id="PS51186">
    <property type="entry name" value="GNAT"/>
    <property type="match status" value="1"/>
</dbReference>
<dbReference type="AlphaFoldDB" id="A0A917G7Y0"/>
<comment type="caution">
    <text evidence="4">The sequence shown here is derived from an EMBL/GenBank/DDBJ whole genome shotgun (WGS) entry which is preliminary data.</text>
</comment>
<dbReference type="EMBL" id="BMJT01000007">
    <property type="protein sequence ID" value="GGG26922.1"/>
    <property type="molecule type" value="Genomic_DNA"/>
</dbReference>
<evidence type="ECO:0000313" key="5">
    <source>
        <dbReference type="Proteomes" id="UP000616608"/>
    </source>
</evidence>
<evidence type="ECO:0000256" key="2">
    <source>
        <dbReference type="ARBA" id="ARBA00023315"/>
    </source>
</evidence>
<dbReference type="RefSeq" id="WP_188615097.1">
    <property type="nucleotide sequence ID" value="NZ_BMJT01000007.1"/>
</dbReference>
<dbReference type="Pfam" id="PF00583">
    <property type="entry name" value="Acetyltransf_1"/>
    <property type="match status" value="1"/>
</dbReference>